<dbReference type="Proteomes" id="UP001497525">
    <property type="component" value="Unassembled WGS sequence"/>
</dbReference>
<dbReference type="SMART" id="SM00112">
    <property type="entry name" value="CA"/>
    <property type="match status" value="5"/>
</dbReference>
<dbReference type="EMBL" id="CAXLJL010000112">
    <property type="protein sequence ID" value="CAL5131859.1"/>
    <property type="molecule type" value="Genomic_DNA"/>
</dbReference>
<keyword evidence="2 10" id="KW-0812">Transmembrane</keyword>
<dbReference type="FunFam" id="2.60.40.60:FF:000092">
    <property type="entry name" value="Protocadherin 8"/>
    <property type="match status" value="1"/>
</dbReference>
<evidence type="ECO:0000256" key="2">
    <source>
        <dbReference type="ARBA" id="ARBA00022692"/>
    </source>
</evidence>
<dbReference type="Gene3D" id="2.60.40.60">
    <property type="entry name" value="Cadherins"/>
    <property type="match status" value="6"/>
</dbReference>
<feature type="domain" description="Cadherin" evidence="12">
    <location>
        <begin position="77"/>
        <end position="160"/>
    </location>
</feature>
<comment type="caution">
    <text evidence="13">The sequence shown here is derived from an EMBL/GenBank/DDBJ whole genome shotgun (WGS) entry which is preliminary data.</text>
</comment>
<keyword evidence="6 10" id="KW-0472">Membrane</keyword>
<feature type="region of interest" description="Disordered" evidence="9">
    <location>
        <begin position="1587"/>
        <end position="1624"/>
    </location>
</feature>
<keyword evidence="3" id="KW-0677">Repeat</keyword>
<dbReference type="CDD" id="cd11304">
    <property type="entry name" value="Cadherin_repeat"/>
    <property type="match status" value="5"/>
</dbReference>
<evidence type="ECO:0000256" key="10">
    <source>
        <dbReference type="SAM" id="Phobius"/>
    </source>
</evidence>
<dbReference type="InterPro" id="IPR020894">
    <property type="entry name" value="Cadherin_CS"/>
</dbReference>
<feature type="region of interest" description="Disordered" evidence="9">
    <location>
        <begin position="958"/>
        <end position="977"/>
    </location>
</feature>
<feature type="region of interest" description="Disordered" evidence="9">
    <location>
        <begin position="1713"/>
        <end position="1745"/>
    </location>
</feature>
<evidence type="ECO:0000259" key="12">
    <source>
        <dbReference type="PROSITE" id="PS50268"/>
    </source>
</evidence>
<feature type="compositionally biased region" description="Basic and acidic residues" evidence="9">
    <location>
        <begin position="1032"/>
        <end position="1041"/>
    </location>
</feature>
<comment type="subcellular location">
    <subcellularLocation>
        <location evidence="1">Membrane</location>
        <topology evidence="1">Single-pass membrane protein</topology>
    </subcellularLocation>
</comment>
<dbReference type="InterPro" id="IPR050174">
    <property type="entry name" value="Protocadherin/Cadherin-CA"/>
</dbReference>
<dbReference type="PROSITE" id="PS00232">
    <property type="entry name" value="CADHERIN_1"/>
    <property type="match status" value="3"/>
</dbReference>
<feature type="region of interest" description="Disordered" evidence="9">
    <location>
        <begin position="854"/>
        <end position="876"/>
    </location>
</feature>
<protein>
    <recommendedName>
        <fullName evidence="12">Cadherin domain-containing protein</fullName>
    </recommendedName>
</protein>
<dbReference type="SUPFAM" id="SSF49313">
    <property type="entry name" value="Cadherin-like"/>
    <property type="match status" value="5"/>
</dbReference>
<evidence type="ECO:0000256" key="1">
    <source>
        <dbReference type="ARBA" id="ARBA00004167"/>
    </source>
</evidence>
<evidence type="ECO:0000313" key="14">
    <source>
        <dbReference type="Proteomes" id="UP001497525"/>
    </source>
</evidence>
<evidence type="ECO:0000256" key="4">
    <source>
        <dbReference type="ARBA" id="ARBA00022837"/>
    </source>
</evidence>
<feature type="compositionally biased region" description="Basic and acidic residues" evidence="9">
    <location>
        <begin position="1383"/>
        <end position="1393"/>
    </location>
</feature>
<evidence type="ECO:0000256" key="6">
    <source>
        <dbReference type="ARBA" id="ARBA00023136"/>
    </source>
</evidence>
<evidence type="ECO:0000256" key="9">
    <source>
        <dbReference type="SAM" id="MobiDB-lite"/>
    </source>
</evidence>
<keyword evidence="5 10" id="KW-1133">Transmembrane helix</keyword>
<evidence type="ECO:0000256" key="3">
    <source>
        <dbReference type="ARBA" id="ARBA00022737"/>
    </source>
</evidence>
<keyword evidence="4 8" id="KW-0106">Calcium</keyword>
<organism evidence="13 14">
    <name type="scientific">Calicophoron daubneyi</name>
    <name type="common">Rumen fluke</name>
    <name type="synonym">Paramphistomum daubneyi</name>
    <dbReference type="NCBI Taxonomy" id="300641"/>
    <lineage>
        <taxon>Eukaryota</taxon>
        <taxon>Metazoa</taxon>
        <taxon>Spiralia</taxon>
        <taxon>Lophotrochozoa</taxon>
        <taxon>Platyhelminthes</taxon>
        <taxon>Trematoda</taxon>
        <taxon>Digenea</taxon>
        <taxon>Plagiorchiida</taxon>
        <taxon>Pronocephalata</taxon>
        <taxon>Paramphistomoidea</taxon>
        <taxon>Paramphistomidae</taxon>
        <taxon>Calicophoron</taxon>
    </lineage>
</organism>
<dbReference type="PANTHER" id="PTHR24028">
    <property type="entry name" value="CADHERIN-87A"/>
    <property type="match status" value="1"/>
</dbReference>
<evidence type="ECO:0000256" key="8">
    <source>
        <dbReference type="PROSITE-ProRule" id="PRU00043"/>
    </source>
</evidence>
<dbReference type="InterPro" id="IPR015919">
    <property type="entry name" value="Cadherin-like_sf"/>
</dbReference>
<accession>A0AAV2T3W0</accession>
<gene>
    <name evidence="13" type="ORF">CDAUBV1_LOCUS4398</name>
</gene>
<feature type="compositionally biased region" description="Basic and acidic residues" evidence="9">
    <location>
        <begin position="1002"/>
        <end position="1014"/>
    </location>
</feature>
<evidence type="ECO:0000313" key="13">
    <source>
        <dbReference type="EMBL" id="CAL5131859.1"/>
    </source>
</evidence>
<proteinExistence type="predicted"/>
<dbReference type="GO" id="GO:0005509">
    <property type="term" value="F:calcium ion binding"/>
    <property type="evidence" value="ECO:0007669"/>
    <property type="project" value="UniProtKB-UniRule"/>
</dbReference>
<feature type="compositionally biased region" description="Polar residues" evidence="9">
    <location>
        <begin position="858"/>
        <end position="868"/>
    </location>
</feature>
<dbReference type="PROSITE" id="PS50268">
    <property type="entry name" value="CADHERIN_2"/>
    <property type="match status" value="6"/>
</dbReference>
<feature type="domain" description="Cadherin" evidence="12">
    <location>
        <begin position="580"/>
        <end position="697"/>
    </location>
</feature>
<feature type="domain" description="Cadherin" evidence="12">
    <location>
        <begin position="185"/>
        <end position="306"/>
    </location>
</feature>
<feature type="domain" description="Cadherin" evidence="12">
    <location>
        <begin position="698"/>
        <end position="822"/>
    </location>
</feature>
<evidence type="ECO:0000256" key="5">
    <source>
        <dbReference type="ARBA" id="ARBA00022989"/>
    </source>
</evidence>
<name>A0AAV2T3W0_CALDB</name>
<feature type="chain" id="PRO_5043595613" description="Cadherin domain-containing protein" evidence="11">
    <location>
        <begin position="28"/>
        <end position="1780"/>
    </location>
</feature>
<dbReference type="GO" id="GO:0007156">
    <property type="term" value="P:homophilic cell adhesion via plasma membrane adhesion molecules"/>
    <property type="evidence" value="ECO:0007669"/>
    <property type="project" value="InterPro"/>
</dbReference>
<feature type="domain" description="Cadherin" evidence="12">
    <location>
        <begin position="455"/>
        <end position="579"/>
    </location>
</feature>
<feature type="region of interest" description="Disordered" evidence="9">
    <location>
        <begin position="1366"/>
        <end position="1404"/>
    </location>
</feature>
<feature type="signal peptide" evidence="11">
    <location>
        <begin position="1"/>
        <end position="27"/>
    </location>
</feature>
<keyword evidence="7" id="KW-0325">Glycoprotein</keyword>
<feature type="compositionally biased region" description="Polar residues" evidence="9">
    <location>
        <begin position="1726"/>
        <end position="1736"/>
    </location>
</feature>
<dbReference type="Pfam" id="PF00028">
    <property type="entry name" value="Cadherin"/>
    <property type="match status" value="3"/>
</dbReference>
<feature type="region of interest" description="Disordered" evidence="9">
    <location>
        <begin position="1002"/>
        <end position="1061"/>
    </location>
</feature>
<evidence type="ECO:0000256" key="11">
    <source>
        <dbReference type="SAM" id="SignalP"/>
    </source>
</evidence>
<feature type="domain" description="Cadherin" evidence="12">
    <location>
        <begin position="307"/>
        <end position="440"/>
    </location>
</feature>
<dbReference type="PRINTS" id="PR00205">
    <property type="entry name" value="CADHERIN"/>
</dbReference>
<dbReference type="PANTHER" id="PTHR24028:SF146">
    <property type="entry name" value="CADHERIN 96CB, ISOFORM D-RELATED"/>
    <property type="match status" value="1"/>
</dbReference>
<dbReference type="GO" id="GO:0005886">
    <property type="term" value="C:plasma membrane"/>
    <property type="evidence" value="ECO:0007669"/>
    <property type="project" value="InterPro"/>
</dbReference>
<evidence type="ECO:0000256" key="7">
    <source>
        <dbReference type="ARBA" id="ARBA00023180"/>
    </source>
</evidence>
<reference evidence="13" key="1">
    <citation type="submission" date="2024-06" db="EMBL/GenBank/DDBJ databases">
        <authorList>
            <person name="Liu X."/>
            <person name="Lenzi L."/>
            <person name="Haldenby T S."/>
            <person name="Uol C."/>
        </authorList>
    </citation>
    <scope>NUCLEOTIDE SEQUENCE</scope>
</reference>
<keyword evidence="11" id="KW-0732">Signal</keyword>
<sequence length="1780" mass="197755">MLFTGHFVRSHSLLITTLFIWFGSVVGQLFERVSVPENIQPNSVILDLRTALVRHGHGQLPPNATAYASEQEAFWPFVLENFVIKLGRPLDREATCARQRFGRRLDSLGAPDHTQTESGCLAGACCQLLHVNILLSPTSLPEPFYVQVAVQDVNDNPPRFPHVQIPHIRLREDTGLDDKIWLPQAFDPDSARYGITEYRVKNWVQGNETHFQLGVTDTDSLSFSASGHPENLYLEQSPPSTFPGRPYLLPTGPLDREKDEVYAFTLIAIDGGDRDVMDESTQTRALTGSVNIIIKIDDVNDNRPVFSDQIYSVKVVENVMVTNVLEFEVSDGDIGDNGRVSVTVDDPSGQAQRLFRVGLQPISSNSLNAQSSSKLYKPNLKPAGSQYRGVLQLINPVDAELYPAVLRFGLVAKDHGQPILSSRAEVHVHIINTNDNAPVIAFFSHGKRLMEGRLSLPEVETPPRALVVLIHVTDNDSPVAQIRCQLVQETDTFSLEDASGSNFPAHRSEGLFETVIESRGIVASYRQFVLRTKTELDRESKSYYVVIVECTDSEGSQALARNASLHITVTDVNDHSPTFDKKVYTGRVAENVAAAELQLTSPMTVTDADLGANALLTFSLADFENNTDLNHPAGNSLYFRVDSRSGRIWTTIPLDCETRSEYSLLITVRDSGTPKPLSSTALIHVTVEDANDNSPEFTTSHYLFEVAENSPGGTEIGRAEAVDKDVTLVNRRIRYSLRGRPEDVHLVSINRTTGVLQTRRPIDRESRSSISLLVIAENEAPLRLSKMTTIGDKDATGVHQRLSAEASLVVSILNENDNAPEFTLIEPHRSHLTFIWEQLGPPYISANETASKKLVTSEPRTNGSSGKNDSSKAHESTHVFSYTNNPVCERLPHRVSDKDIGPENNYECCILELLDDFDGLFALMPDALNVLCVMHRPPRPQSYKLTIVAKDGLDNKSLSSQLSSQSSQTGTQQPQAPSIEAVFKNLRVSFDAWMECYGETAARRQVREEPDKRPSVKPTENEVNDEFSGKNQTEKLAEKSDCPTLPGDNTEERSSKPSVSCGNVKEMQPVVNPIFSSPKICCSTALDTRADEGAVVLHENHLADTVNEHSEDNPCPGVTDEHAKLDRPSVMACDHTQKDRCTYVHPQKDLPNDAPMFCSEDNNFPTLTSHVEDIRCSELLAVTADSTSRSTVMEEDKRLTIHKPRLNFPHQNNGIPWSDTITGLKPTISNDCDHTMNVKNRSEDAKEHNHEGERKKEKLFLPKLAKLKRERAKNAARRVVEQKTAKVPIRMENRPKVKRRLNDDAFSRNCAHEDRGISAETPPEKTTLKEVKVFDNRISNHTWNNLIPFSRLQQIQITVVIRSDPNLQDTGLPSRRSMSGVPHSDHSGTEEGGHGSLTNQVGYHSRWPDDLSQEDYQAERSRFAYSGNSRSSRSNGYNQTVVIIVMASVAGVLCVLLLLAIILTRKCMFESKSPFVKNDQGEGDECTVGLRSPGSIQSSPTKVPSCTLLPVRSHAVMPGYYSKEMIYQHPLGQPDVIYDMTAKRIREEHGLISPTIARNVLVKNSNEAVFLNAPTLLPLNYRKESEVCTSTSSQPFDREDDLKKSSATDTPTVSPSNQSCSPNHKNILMRAPLPPSSTHLATVMGKFGPGNRILNPPLTSGPQIGRRIIIGNGSQDIYQTIDSRLAPRMQFTTVKPMNNSTVLTRSYSKIRRISQVQDGNKPVRDSNGSDTGQSASGFEFEDLVQNDTDETHEYVPIRKLPTRLYRTNSERSGYLQSSFV</sequence>
<feature type="compositionally biased region" description="Basic and acidic residues" evidence="9">
    <location>
        <begin position="1596"/>
        <end position="1606"/>
    </location>
</feature>
<feature type="transmembrane region" description="Helical" evidence="10">
    <location>
        <begin position="1441"/>
        <end position="1463"/>
    </location>
</feature>
<dbReference type="InterPro" id="IPR002126">
    <property type="entry name" value="Cadherin-like_dom"/>
</dbReference>
<feature type="compositionally biased region" description="Polar residues" evidence="9">
    <location>
        <begin position="1607"/>
        <end position="1624"/>
    </location>
</feature>